<sequence length="596" mass="68239">MSAIRLSVLFVMILALHVKVLAQTDSTKKRILDNRLSKEVMKTISRKPSSDSSINVKSEAPFLPYEGKIIRHIVINHIGFERTMYDSSHRFKSEVTRIANTLHSTTRESVIRDNLFVRENRPLNPYRVADNERYLRDLDFILDSKIIVHRIKGSPDSVDLEIVTRDVFSLGARVSSGGISDYRIGLYDANLFGMGQRVQAGVGFETGRSPVVGLDLFYRKTSIGGTLINVSGGYTQLDNARSLGEENEYAYFIRLERPLVSPYSRLAGGLEVSRNWSRNVFQYPDSTFRKYRYNIEDVWGGYNFSIGNMAKNRDRHFAAIRYYRQHYSQQPSQPGEEFNPIYNDQKFVLGEMTFYNRNFYKTRYIYGFGRTEDVPYGKTITLTTGWSKELGAKRMYAGTSFTRGFVNKNGAFTTIEGGFGTFFTSKKTSDTFYYIGGTHYSKLYESGRVKIRHLVQGGYAQAYNTITRELLTLNDELTGFSPDSLYGKQRISLRVETTVFTKWKLAGFRFAPFLSLENAFLKDIISSKSLGEFYWGTTSGVRIRNENLIFGTIELRAFYFPTAVDGVSHLSFKITTNVRLKYSGRFVNPPSFVRYN</sequence>
<feature type="chain" id="PRO_5012075187" evidence="1">
    <location>
        <begin position="23"/>
        <end position="596"/>
    </location>
</feature>
<dbReference type="RefSeq" id="WP_079687261.1">
    <property type="nucleotide sequence ID" value="NZ_FUZU01000002.1"/>
</dbReference>
<organism evidence="2 3">
    <name type="scientific">Ohtaekwangia koreensis</name>
    <dbReference type="NCBI Taxonomy" id="688867"/>
    <lineage>
        <taxon>Bacteria</taxon>
        <taxon>Pseudomonadati</taxon>
        <taxon>Bacteroidota</taxon>
        <taxon>Cytophagia</taxon>
        <taxon>Cytophagales</taxon>
        <taxon>Fulvivirgaceae</taxon>
        <taxon>Ohtaekwangia</taxon>
    </lineage>
</organism>
<dbReference type="AlphaFoldDB" id="A0A1T5L740"/>
<dbReference type="STRING" id="688867.SAMN05660236_2673"/>
<feature type="signal peptide" evidence="1">
    <location>
        <begin position="1"/>
        <end position="22"/>
    </location>
</feature>
<proteinExistence type="predicted"/>
<evidence type="ECO:0000313" key="2">
    <source>
        <dbReference type="EMBL" id="SKC71822.1"/>
    </source>
</evidence>
<dbReference type="EMBL" id="FUZU01000002">
    <property type="protein sequence ID" value="SKC71822.1"/>
    <property type="molecule type" value="Genomic_DNA"/>
</dbReference>
<evidence type="ECO:0000256" key="1">
    <source>
        <dbReference type="SAM" id="SignalP"/>
    </source>
</evidence>
<keyword evidence="1" id="KW-0732">Signal</keyword>
<accession>A0A1T5L740</accession>
<name>A0A1T5L740_9BACT</name>
<dbReference type="Gene3D" id="3.10.20.310">
    <property type="entry name" value="membrane protein fhac"/>
    <property type="match status" value="1"/>
</dbReference>
<dbReference type="OrthoDB" id="609711at2"/>
<protein>
    <submittedName>
        <fullName evidence="2">Uncharacterized protein</fullName>
    </submittedName>
</protein>
<evidence type="ECO:0000313" key="3">
    <source>
        <dbReference type="Proteomes" id="UP000190961"/>
    </source>
</evidence>
<keyword evidence="3" id="KW-1185">Reference proteome</keyword>
<reference evidence="2 3" key="1">
    <citation type="submission" date="2017-02" db="EMBL/GenBank/DDBJ databases">
        <authorList>
            <person name="Peterson S.W."/>
        </authorList>
    </citation>
    <scope>NUCLEOTIDE SEQUENCE [LARGE SCALE GENOMIC DNA]</scope>
    <source>
        <strain evidence="2 3">DSM 25262</strain>
    </source>
</reference>
<dbReference type="Proteomes" id="UP000190961">
    <property type="component" value="Unassembled WGS sequence"/>
</dbReference>
<gene>
    <name evidence="2" type="ORF">SAMN05660236_2673</name>
</gene>